<proteinExistence type="predicted"/>
<evidence type="ECO:0000256" key="1">
    <source>
        <dbReference type="SAM" id="MobiDB-lite"/>
    </source>
</evidence>
<sequence>MALLNGQGGEDIMDDMYWILRTHNTAPYERDDRVKENQENKENREYVTADECSLREFHAAPFLPSFTDAVGMKVHGRRKNDTVELFEWHEGKETPGLRGQLLSKGLTVHTFDSKRHPNPSPSLENETTKKIPKLILRAGTSERKEESPDRTAMTAPERTHAIKNAIKQLEVAHNTTIDYALLADADKASPRLLLCKISVQDFRDFFSNGSNGEGAAGQPDGVKRTLTMTSHETPYRVVGCVEAGEPRMTDEEELDLFLKRKRTAGQGEGFRVAVSFYDLAAAKEREREEERKRERKAEKKKRQLKARSDATSSVSEEKCSSSSTTSGETAGSDDVVEAMRKRQREKAKEKKKSQKARRSEKKKEETSPPAAAGARVTDNDANKSTTDATAAVMKLLRVGEPGSKYRLVGSVADMTVLEANDGTQTLHTPNGKVFDLSKVKERDTAMEVEKRGKWTRNGIGKRSVCEHKEESSSEFSDVEEEEESEGKGVSGSDSMDVVYASTTEELDEAIANSKGQVWLVNKE</sequence>
<keyword evidence="3" id="KW-1185">Reference proteome</keyword>
<evidence type="ECO:0000313" key="3">
    <source>
        <dbReference type="Proteomes" id="UP000799767"/>
    </source>
</evidence>
<dbReference type="GeneID" id="54475803"/>
<name>A0A6A6PIK8_9PEZI</name>
<protein>
    <submittedName>
        <fullName evidence="2">Uncharacterized protein</fullName>
    </submittedName>
</protein>
<dbReference type="AlphaFoldDB" id="A0A6A6PIK8"/>
<feature type="compositionally biased region" description="Basic residues" evidence="1">
    <location>
        <begin position="341"/>
        <end position="360"/>
    </location>
</feature>
<evidence type="ECO:0000313" key="2">
    <source>
        <dbReference type="EMBL" id="KAF2479107.1"/>
    </source>
</evidence>
<feature type="compositionally biased region" description="Low complexity" evidence="1">
    <location>
        <begin position="320"/>
        <end position="332"/>
    </location>
</feature>
<feature type="region of interest" description="Disordered" evidence="1">
    <location>
        <begin position="460"/>
        <end position="494"/>
    </location>
</feature>
<gene>
    <name evidence="2" type="ORF">BDY17DRAFT_304993</name>
</gene>
<feature type="compositionally biased region" description="Basic and acidic residues" evidence="1">
    <location>
        <begin position="283"/>
        <end position="297"/>
    </location>
</feature>
<reference evidence="2" key="1">
    <citation type="journal article" date="2020" name="Stud. Mycol.">
        <title>101 Dothideomycetes genomes: a test case for predicting lifestyles and emergence of pathogens.</title>
        <authorList>
            <person name="Haridas S."/>
            <person name="Albert R."/>
            <person name="Binder M."/>
            <person name="Bloem J."/>
            <person name="Labutti K."/>
            <person name="Salamov A."/>
            <person name="Andreopoulos B."/>
            <person name="Baker S."/>
            <person name="Barry K."/>
            <person name="Bills G."/>
            <person name="Bluhm B."/>
            <person name="Cannon C."/>
            <person name="Castanera R."/>
            <person name="Culley D."/>
            <person name="Daum C."/>
            <person name="Ezra D."/>
            <person name="Gonzalez J."/>
            <person name="Henrissat B."/>
            <person name="Kuo A."/>
            <person name="Liang C."/>
            <person name="Lipzen A."/>
            <person name="Lutzoni F."/>
            <person name="Magnuson J."/>
            <person name="Mondo S."/>
            <person name="Nolan M."/>
            <person name="Ohm R."/>
            <person name="Pangilinan J."/>
            <person name="Park H.-J."/>
            <person name="Ramirez L."/>
            <person name="Alfaro M."/>
            <person name="Sun H."/>
            <person name="Tritt A."/>
            <person name="Yoshinaga Y."/>
            <person name="Zwiers L.-H."/>
            <person name="Turgeon B."/>
            <person name="Goodwin S."/>
            <person name="Spatafora J."/>
            <person name="Crous P."/>
            <person name="Grigoriev I."/>
        </authorList>
    </citation>
    <scope>NUCLEOTIDE SEQUENCE</scope>
    <source>
        <strain evidence="2">CBS 113389</strain>
    </source>
</reference>
<dbReference type="OrthoDB" id="3916525at2759"/>
<feature type="region of interest" description="Disordered" evidence="1">
    <location>
        <begin position="283"/>
        <end position="385"/>
    </location>
</feature>
<accession>A0A6A6PIK8</accession>
<dbReference type="Proteomes" id="UP000799767">
    <property type="component" value="Unassembled WGS sequence"/>
</dbReference>
<organism evidence="2 3">
    <name type="scientific">Neohortaea acidophila</name>
    <dbReference type="NCBI Taxonomy" id="245834"/>
    <lineage>
        <taxon>Eukaryota</taxon>
        <taxon>Fungi</taxon>
        <taxon>Dikarya</taxon>
        <taxon>Ascomycota</taxon>
        <taxon>Pezizomycotina</taxon>
        <taxon>Dothideomycetes</taxon>
        <taxon>Dothideomycetidae</taxon>
        <taxon>Mycosphaerellales</taxon>
        <taxon>Teratosphaeriaceae</taxon>
        <taxon>Neohortaea</taxon>
    </lineage>
</organism>
<dbReference type="RefSeq" id="XP_033585677.1">
    <property type="nucleotide sequence ID" value="XM_033734801.1"/>
</dbReference>
<dbReference type="EMBL" id="MU001642">
    <property type="protein sequence ID" value="KAF2479107.1"/>
    <property type="molecule type" value="Genomic_DNA"/>
</dbReference>